<dbReference type="InterPro" id="IPR002178">
    <property type="entry name" value="PTS_EIIA_type-2_dom"/>
</dbReference>
<dbReference type="Gene3D" id="1.10.10.10">
    <property type="entry name" value="Winged helix-like DNA-binding domain superfamily/Winged helix DNA-binding domain"/>
    <property type="match status" value="2"/>
</dbReference>
<dbReference type="Gene3D" id="3.40.50.2300">
    <property type="match status" value="1"/>
</dbReference>
<dbReference type="InterPro" id="IPR013196">
    <property type="entry name" value="HTH_11"/>
</dbReference>
<dbReference type="GO" id="GO:0009401">
    <property type="term" value="P:phosphoenolpyruvate-dependent sugar phosphotransferase system"/>
    <property type="evidence" value="ECO:0007669"/>
    <property type="project" value="InterPro"/>
</dbReference>
<dbReference type="AlphaFoldDB" id="A0A210PA96"/>
<dbReference type="PROSITE" id="PS51094">
    <property type="entry name" value="PTS_EIIA_TYPE_2"/>
    <property type="match status" value="1"/>
</dbReference>
<dbReference type="GO" id="GO:0006355">
    <property type="term" value="P:regulation of DNA-templated transcription"/>
    <property type="evidence" value="ECO:0007669"/>
    <property type="project" value="InterPro"/>
</dbReference>
<dbReference type="Gene3D" id="3.40.930.10">
    <property type="entry name" value="Mannitol-specific EII, Chain A"/>
    <property type="match status" value="1"/>
</dbReference>
<dbReference type="PANTHER" id="PTHR30185:SF9">
    <property type="entry name" value="MANNITOL-SPECIFIC PHOSPHOTRANSFERASE ENZYME IIA COMPONENT"/>
    <property type="match status" value="1"/>
</dbReference>
<proteinExistence type="predicted"/>
<dbReference type="PROSITE" id="PS51372">
    <property type="entry name" value="PRD_2"/>
    <property type="match status" value="1"/>
</dbReference>
<accession>A0A210PA96</accession>
<evidence type="ECO:0000256" key="2">
    <source>
        <dbReference type="ARBA" id="ARBA00022737"/>
    </source>
</evidence>
<dbReference type="Pfam" id="PF00359">
    <property type="entry name" value="PTS_EIIA_2"/>
    <property type="match status" value="1"/>
</dbReference>
<organism evidence="6 7">
    <name type="scientific">Companilactobacillus kimchii</name>
    <dbReference type="NCBI Taxonomy" id="2801452"/>
    <lineage>
        <taxon>Bacteria</taxon>
        <taxon>Bacillati</taxon>
        <taxon>Bacillota</taxon>
        <taxon>Bacilli</taxon>
        <taxon>Lactobacillales</taxon>
        <taxon>Lactobacillaceae</taxon>
        <taxon>Companilactobacillus</taxon>
    </lineage>
</organism>
<dbReference type="InterPro" id="IPR011608">
    <property type="entry name" value="PRD"/>
</dbReference>
<dbReference type="Proteomes" id="UP000196649">
    <property type="component" value="Unassembled WGS sequence"/>
</dbReference>
<evidence type="ECO:0000313" key="7">
    <source>
        <dbReference type="Proteomes" id="UP000196649"/>
    </source>
</evidence>
<protein>
    <submittedName>
        <fullName evidence="6">Protein-N(Pi)-phosphohistidine--sugar phosphotransferase</fullName>
        <ecNumber evidence="6">2.7.1.191</ecNumber>
    </submittedName>
</protein>
<dbReference type="InterPro" id="IPR016152">
    <property type="entry name" value="PTrfase/Anion_transptr"/>
</dbReference>
<sequence length="697" mass="81115">MMEKDLSKGAEQLLNHFTKFNKFITLKEIMELFEVSRRTAFNRLSEINTYLREEGITEIQNVPNHGYKLLNDAKETLFKKKIVKGVPVENFQDLSKENRLSEIIWLLIDGHYNVSINKLSEMFNCSRNTIIKDFKAINQLFPEINIITTNRGRKLNNNERYIRLMIYELLQRNNQSIKSHIKKIGVDWNGYYKLVVDSQKSLEMDFSENSITLLTYLLIFFEWRISNNNIVTNEKDYYWIAENTHGVLTTSEGIFNKLFKGVYYSGEVVFLSKVMLCSQVMDIGCVNVGLYEDMTKISRKIVFRYEQLTNEQLANDSFIKVLSNHLYATFFRVKFHLPYVSNEVDEIKKKYPKLIQFTVIACEPLEKYLNERIPVNEIALICLYFGSGEETEYSDIGESDRIQKAALAEILLVCSSGIGTSEMLYSELSKKYPLIKFSMPLEIKDLSKVFKIKYQSKLIISTASIEKNNYPIPVIKVKAVLTNRDQVVIEDEFRKYLPLKMEHNTDVISHLMNIISEYAEINDSKKLRSDLDDFIYPNKSINTNKLNRPSLRELLTLRNIKIMHVNKNTTWLDVLHTGCRMLSQQEIIEPRYENEIVKLIKKYGPYMLISDDIFMAHASPKNGSNRVGISMVLLDNPVIIAEKNQKVNVSCMFVLSPGSNHEHDRVLEELISIVRNTEKINKILVSKDKLEIRKLML</sequence>
<dbReference type="SUPFAM" id="SSF52794">
    <property type="entry name" value="PTS system IIB component-like"/>
    <property type="match status" value="1"/>
</dbReference>
<gene>
    <name evidence="6" type="primary">ulaC</name>
    <name evidence="6" type="ORF">LKACC12383_01000</name>
</gene>
<comment type="caution">
    <text evidence="6">The sequence shown here is derived from an EMBL/GenBank/DDBJ whole genome shotgun (WGS) entry which is preliminary data.</text>
</comment>
<dbReference type="InterPro" id="IPR036634">
    <property type="entry name" value="PRD_sf"/>
</dbReference>
<feature type="domain" description="PTS EIIB type-2" evidence="4">
    <location>
        <begin position="408"/>
        <end position="501"/>
    </location>
</feature>
<dbReference type="Pfam" id="PF08279">
    <property type="entry name" value="HTH_11"/>
    <property type="match status" value="1"/>
</dbReference>
<feature type="domain" description="PRD" evidence="5">
    <location>
        <begin position="289"/>
        <end position="395"/>
    </location>
</feature>
<dbReference type="EC" id="2.7.1.191" evidence="6"/>
<dbReference type="Pfam" id="PF00874">
    <property type="entry name" value="PRD"/>
    <property type="match status" value="1"/>
</dbReference>
<dbReference type="SUPFAM" id="SSF55804">
    <property type="entry name" value="Phoshotransferase/anion transport protein"/>
    <property type="match status" value="1"/>
</dbReference>
<reference evidence="6 7" key="1">
    <citation type="submission" date="2017-03" db="EMBL/GenBank/DDBJ databases">
        <title>Genome sequence of Lactobacillus kimchii KACC 12383.</title>
        <authorList>
            <person name="Chun J."/>
        </authorList>
    </citation>
    <scope>NUCLEOTIDE SEQUENCE [LARGE SCALE GENOMIC DNA]</scope>
    <source>
        <strain evidence="6 7">KACC 12383</strain>
    </source>
</reference>
<dbReference type="InterPro" id="IPR050661">
    <property type="entry name" value="BglG_antiterminators"/>
</dbReference>
<dbReference type="InterPro" id="IPR036390">
    <property type="entry name" value="WH_DNA-bd_sf"/>
</dbReference>
<dbReference type="CDD" id="cd05568">
    <property type="entry name" value="PTS_IIB_bgl_like"/>
    <property type="match status" value="1"/>
</dbReference>
<dbReference type="Gene3D" id="1.10.1790.10">
    <property type="entry name" value="PRD domain"/>
    <property type="match status" value="1"/>
</dbReference>
<dbReference type="InterPro" id="IPR013011">
    <property type="entry name" value="PTS_EIIB_2"/>
</dbReference>
<dbReference type="EMBL" id="MXAL01000004">
    <property type="protein sequence ID" value="OWF33394.1"/>
    <property type="molecule type" value="Genomic_DNA"/>
</dbReference>
<evidence type="ECO:0000256" key="1">
    <source>
        <dbReference type="ARBA" id="ARBA00022679"/>
    </source>
</evidence>
<evidence type="ECO:0000259" key="3">
    <source>
        <dbReference type="PROSITE" id="PS51094"/>
    </source>
</evidence>
<name>A0A210PA96_9LACO</name>
<dbReference type="SUPFAM" id="SSF46785">
    <property type="entry name" value="Winged helix' DNA-binding domain"/>
    <property type="match status" value="1"/>
</dbReference>
<evidence type="ECO:0000313" key="6">
    <source>
        <dbReference type="EMBL" id="OWF33394.1"/>
    </source>
</evidence>
<keyword evidence="2" id="KW-0677">Repeat</keyword>
<evidence type="ECO:0000259" key="5">
    <source>
        <dbReference type="PROSITE" id="PS51372"/>
    </source>
</evidence>
<keyword evidence="1 6" id="KW-0808">Transferase</keyword>
<dbReference type="PROSITE" id="PS51099">
    <property type="entry name" value="PTS_EIIB_TYPE_2"/>
    <property type="match status" value="1"/>
</dbReference>
<dbReference type="GO" id="GO:0008982">
    <property type="term" value="F:protein-N(PI)-phosphohistidine-sugar phosphotransferase activity"/>
    <property type="evidence" value="ECO:0007669"/>
    <property type="project" value="InterPro"/>
</dbReference>
<dbReference type="SUPFAM" id="SSF63520">
    <property type="entry name" value="PTS-regulatory domain, PRD"/>
    <property type="match status" value="1"/>
</dbReference>
<dbReference type="InterPro" id="IPR036388">
    <property type="entry name" value="WH-like_DNA-bd_sf"/>
</dbReference>
<feature type="domain" description="PTS EIIA type-2" evidence="3">
    <location>
        <begin position="553"/>
        <end position="697"/>
    </location>
</feature>
<dbReference type="PANTHER" id="PTHR30185">
    <property type="entry name" value="CRYPTIC BETA-GLUCOSIDE BGL OPERON ANTITERMINATOR"/>
    <property type="match status" value="1"/>
</dbReference>
<evidence type="ECO:0000259" key="4">
    <source>
        <dbReference type="PROSITE" id="PS51099"/>
    </source>
</evidence>
<dbReference type="InterPro" id="IPR036095">
    <property type="entry name" value="PTS_EIIB-like_sf"/>
</dbReference>
<dbReference type="RefSeq" id="WP_056967613.1">
    <property type="nucleotide sequence ID" value="NZ_LNUB01000011.1"/>
</dbReference>